<organism evidence="12 13">
    <name type="scientific">Hemibagrus guttatus</name>
    <dbReference type="NCBI Taxonomy" id="175788"/>
    <lineage>
        <taxon>Eukaryota</taxon>
        <taxon>Metazoa</taxon>
        <taxon>Chordata</taxon>
        <taxon>Craniata</taxon>
        <taxon>Vertebrata</taxon>
        <taxon>Euteleostomi</taxon>
        <taxon>Actinopterygii</taxon>
        <taxon>Neopterygii</taxon>
        <taxon>Teleostei</taxon>
        <taxon>Ostariophysi</taxon>
        <taxon>Siluriformes</taxon>
        <taxon>Bagridae</taxon>
        <taxon>Hemibagrus</taxon>
    </lineage>
</organism>
<dbReference type="CDD" id="cd04514">
    <property type="entry name" value="Taspase1_like"/>
    <property type="match status" value="1"/>
</dbReference>
<dbReference type="GO" id="GO:0005829">
    <property type="term" value="C:cytosol"/>
    <property type="evidence" value="ECO:0007669"/>
    <property type="project" value="UniProtKB-ARBA"/>
</dbReference>
<feature type="domain" description="Sleeping Beauty transposase HTH" evidence="11">
    <location>
        <begin position="25"/>
        <end position="76"/>
    </location>
</feature>
<evidence type="ECO:0000256" key="4">
    <source>
        <dbReference type="ARBA" id="ARBA00023145"/>
    </source>
</evidence>
<evidence type="ECO:0000256" key="6">
    <source>
        <dbReference type="ARBA" id="ARBA00072949"/>
    </source>
</evidence>
<evidence type="ECO:0000256" key="2">
    <source>
        <dbReference type="ARBA" id="ARBA00022670"/>
    </source>
</evidence>
<dbReference type="InterPro" id="IPR036397">
    <property type="entry name" value="RNaseH_sf"/>
</dbReference>
<dbReference type="InterPro" id="IPR037464">
    <property type="entry name" value="Taspase1"/>
</dbReference>
<dbReference type="Gene3D" id="3.30.420.10">
    <property type="entry name" value="Ribonuclease H-like superfamily/Ribonuclease H"/>
    <property type="match status" value="1"/>
</dbReference>
<evidence type="ECO:0000313" key="13">
    <source>
        <dbReference type="Proteomes" id="UP001274896"/>
    </source>
</evidence>
<dbReference type="GO" id="GO:0015074">
    <property type="term" value="P:DNA integration"/>
    <property type="evidence" value="ECO:0007669"/>
    <property type="project" value="InterPro"/>
</dbReference>
<comment type="caution">
    <text evidence="12">The sequence shown here is derived from an EMBL/GenBank/DDBJ whole genome shotgun (WGS) entry which is preliminary data.</text>
</comment>
<dbReference type="InterPro" id="IPR000246">
    <property type="entry name" value="Peptidase_T2"/>
</dbReference>
<dbReference type="Pfam" id="PF01498">
    <property type="entry name" value="HTH_Tnp_Tc3_2"/>
    <property type="match status" value="1"/>
</dbReference>
<feature type="domain" description="Tc1-like transposase DDE" evidence="10">
    <location>
        <begin position="246"/>
        <end position="305"/>
    </location>
</feature>
<dbReference type="Pfam" id="PF25787">
    <property type="entry name" value="HTH_SB"/>
    <property type="match status" value="1"/>
</dbReference>
<dbReference type="Pfam" id="PF01112">
    <property type="entry name" value="Asparaginase_2"/>
    <property type="match status" value="1"/>
</dbReference>
<evidence type="ECO:0000256" key="1">
    <source>
        <dbReference type="ARBA" id="ARBA00010872"/>
    </source>
</evidence>
<evidence type="ECO:0000256" key="5">
    <source>
        <dbReference type="ARBA" id="ARBA00063375"/>
    </source>
</evidence>
<dbReference type="Pfam" id="PF13358">
    <property type="entry name" value="DDE_3"/>
    <property type="match status" value="1"/>
</dbReference>
<reference evidence="12" key="1">
    <citation type="submission" date="2023-06" db="EMBL/GenBank/DDBJ databases">
        <title>Male Hemibagrus guttatus genome.</title>
        <authorList>
            <person name="Bian C."/>
        </authorList>
    </citation>
    <scope>NUCLEOTIDE SEQUENCE</scope>
    <source>
        <strain evidence="12">Male_cb2023</strain>
        <tissue evidence="12">Muscle</tissue>
    </source>
</reference>
<evidence type="ECO:0000259" key="11">
    <source>
        <dbReference type="Pfam" id="PF25787"/>
    </source>
</evidence>
<dbReference type="GO" id="GO:0006508">
    <property type="term" value="P:proteolysis"/>
    <property type="evidence" value="ECO:0007669"/>
    <property type="project" value="UniProtKB-KW"/>
</dbReference>
<dbReference type="Proteomes" id="UP001274896">
    <property type="component" value="Unassembled WGS sequence"/>
</dbReference>
<dbReference type="EMBL" id="JAUCMX010000029">
    <property type="protein sequence ID" value="KAK3507439.1"/>
    <property type="molecule type" value="Genomic_DNA"/>
</dbReference>
<keyword evidence="4" id="KW-0865">Zymogen</keyword>
<dbReference type="FunFam" id="3.60.20.30:FF:000002">
    <property type="entry name" value="Taspase, threonine aspartase, 1"/>
    <property type="match status" value="1"/>
</dbReference>
<dbReference type="GO" id="GO:0003677">
    <property type="term" value="F:DNA binding"/>
    <property type="evidence" value="ECO:0007669"/>
    <property type="project" value="InterPro"/>
</dbReference>
<keyword evidence="2" id="KW-0645">Protease</keyword>
<feature type="active site" description="Nucleophile" evidence="7">
    <location>
        <position position="493"/>
    </location>
</feature>
<feature type="non-terminal residue" evidence="12">
    <location>
        <position position="793"/>
    </location>
</feature>
<dbReference type="SUPFAM" id="SSF56235">
    <property type="entry name" value="N-terminal nucleophile aminohydrolases (Ntn hydrolases)"/>
    <property type="match status" value="1"/>
</dbReference>
<dbReference type="AlphaFoldDB" id="A0AAE0PSZ6"/>
<proteinExistence type="inferred from homology"/>
<protein>
    <recommendedName>
        <fullName evidence="6">Threonine aspartase 1</fullName>
    </recommendedName>
</protein>
<gene>
    <name evidence="12" type="ORF">QTP70_020632</name>
</gene>
<dbReference type="GO" id="GO:0051604">
    <property type="term" value="P:protein maturation"/>
    <property type="evidence" value="ECO:0007669"/>
    <property type="project" value="TreeGrafter"/>
</dbReference>
<feature type="domain" description="Transposase Tc1-like" evidence="9">
    <location>
        <begin position="94"/>
        <end position="165"/>
    </location>
</feature>
<dbReference type="InterPro" id="IPR036388">
    <property type="entry name" value="WH-like_DNA-bd_sf"/>
</dbReference>
<evidence type="ECO:0000256" key="7">
    <source>
        <dbReference type="PIRSR" id="PIRSR600246-1"/>
    </source>
</evidence>
<dbReference type="InterPro" id="IPR002492">
    <property type="entry name" value="Transposase_Tc1-like"/>
</dbReference>
<dbReference type="InterPro" id="IPR009057">
    <property type="entry name" value="Homeodomain-like_sf"/>
</dbReference>
<accession>A0AAE0PSZ6</accession>
<dbReference type="GO" id="GO:0006313">
    <property type="term" value="P:DNA transposition"/>
    <property type="evidence" value="ECO:0007669"/>
    <property type="project" value="InterPro"/>
</dbReference>
<dbReference type="InterPro" id="IPR038717">
    <property type="entry name" value="Tc1-like_DDE_dom"/>
</dbReference>
<keyword evidence="3" id="KW-0378">Hydrolase</keyword>
<name>A0AAE0PSZ6_9TELE</name>
<comment type="subunit">
    <text evidence="5">Intramolecular proteolysis generates 2 subunits, alpha and beta, which reassemble through a non-covalent association to form the fully active enzyme.</text>
</comment>
<feature type="site" description="Cleavage; by autolysis" evidence="8">
    <location>
        <begin position="492"/>
        <end position="493"/>
    </location>
</feature>
<evidence type="ECO:0000259" key="10">
    <source>
        <dbReference type="Pfam" id="PF13358"/>
    </source>
</evidence>
<sequence>AGYHSESKAKEYKHVCKRACQKVIMAKTKELTEDLRLRIVAAHKSGKGYKTISKCFEVPVATVQSIIKKYKTFRTVKNLRGHGRKPKVTPVLARRIVREVKKNPRITTKAILMNLWALLVATSQGRQVQRILHTTGFHGGRPRRTPLLQIRHTKARLAFANAHLDKEEDFWSSVLRSDETKILLFGHNDVAFIWHKKGEAFNPKNTIPTVKHGGNLMFWGCFSAGGPGNLITVNGTMKKEQYIKNLMHDNDRKHTAKVVKKWFADKNINVLQWPSQSPDLNPIENLWRELKIRVMARRPSNLKELELIAKDEWAKIPVETCKKLAMERLRDGAMAVEAVTAALIELEDSPFTNAGTGSNLNLVGDIECDASIMEGKSLDYGAVGALSGIKNPVLVARALLNEAQKGKLSAGRIPPCFLAGIGAQQWAVSHGIPPCISEKMATKFSLSAYKRNKRKMEMAEKMEPEHNSFKRRRQTSGTVNEMVDLEEPASLDTVGAVVVDQQGNVAAAVSSGGLAMKHPGRVGQAAQYGCGCWAENACDARPYSTAVSTSGCGEHLMRTMLARECSTAMQADNAHQALLEAMQNKFIGSPFLASEDGVLGGIIVLRCCRCGEDHSSGNLQALLVEFLWTHTTESMCVGYMSANDRKARKLTLKGVSLKNVVSITTDGAPSMIGKEKGAVTQIKEDNPDLCSYQCIIQQSVLCSTLSEEYADVMDTVMKLINFLRASSSHQHNLLREFLAEVDANANDLLLHCNVRLLSKGRVLARSWAMRNKIKIFLAQLKNPKARWFSQFLE</sequence>
<evidence type="ECO:0000256" key="8">
    <source>
        <dbReference type="PIRSR" id="PIRSR600246-3"/>
    </source>
</evidence>
<dbReference type="Gene3D" id="1.10.10.10">
    <property type="entry name" value="Winged helix-like DNA-binding domain superfamily/Winged helix DNA-binding domain"/>
    <property type="match status" value="1"/>
</dbReference>
<dbReference type="GO" id="GO:0004298">
    <property type="term" value="F:threonine-type endopeptidase activity"/>
    <property type="evidence" value="ECO:0007669"/>
    <property type="project" value="InterPro"/>
</dbReference>
<dbReference type="InterPro" id="IPR057667">
    <property type="entry name" value="HTH_SB"/>
</dbReference>
<evidence type="ECO:0000259" key="9">
    <source>
        <dbReference type="Pfam" id="PF01498"/>
    </source>
</evidence>
<dbReference type="Gene3D" id="3.60.20.30">
    <property type="entry name" value="(Glycosyl)asparaginase"/>
    <property type="match status" value="1"/>
</dbReference>
<dbReference type="SUPFAM" id="SSF46689">
    <property type="entry name" value="Homeodomain-like"/>
    <property type="match status" value="1"/>
</dbReference>
<keyword evidence="13" id="KW-1185">Reference proteome</keyword>
<comment type="similarity">
    <text evidence="1">Belongs to the Ntn-hydrolase family.</text>
</comment>
<evidence type="ECO:0000256" key="3">
    <source>
        <dbReference type="ARBA" id="ARBA00022801"/>
    </source>
</evidence>
<dbReference type="InterPro" id="IPR029055">
    <property type="entry name" value="Ntn_hydrolases_N"/>
</dbReference>
<dbReference type="PANTHER" id="PTHR10188">
    <property type="entry name" value="L-ASPARAGINASE"/>
    <property type="match status" value="1"/>
</dbReference>
<dbReference type="PANTHER" id="PTHR10188:SF8">
    <property type="entry name" value="THREONINE ASPARTASE 1"/>
    <property type="match status" value="1"/>
</dbReference>
<evidence type="ECO:0000313" key="12">
    <source>
        <dbReference type="EMBL" id="KAK3507439.1"/>
    </source>
</evidence>